<keyword evidence="1" id="KW-0175">Coiled coil</keyword>
<evidence type="ECO:0000313" key="3">
    <source>
        <dbReference type="EMBL" id="SMB87381.1"/>
    </source>
</evidence>
<accession>A0A1W1V2X5</accession>
<dbReference type="Proteomes" id="UP000192368">
    <property type="component" value="Unassembled WGS sequence"/>
</dbReference>
<evidence type="ECO:0000313" key="5">
    <source>
        <dbReference type="Proteomes" id="UP000192368"/>
    </source>
</evidence>
<dbReference type="OrthoDB" id="1697145at2"/>
<evidence type="ECO:0000313" key="4">
    <source>
        <dbReference type="EMBL" id="SMB90757.1"/>
    </source>
</evidence>
<feature type="compositionally biased region" description="Basic and acidic residues" evidence="2">
    <location>
        <begin position="97"/>
        <end position="110"/>
    </location>
</feature>
<feature type="compositionally biased region" description="Basic and acidic residues" evidence="2">
    <location>
        <begin position="121"/>
        <end position="139"/>
    </location>
</feature>
<proteinExistence type="predicted"/>
<gene>
    <name evidence="3" type="ORF">SAMN00017477_1118</name>
    <name evidence="4" type="ORF">SAMN00017477_1680</name>
</gene>
<sequence length="139" mass="16307">MKELEKAIEQLEKENNKIEKAQNRAKQLNQKISKLKRSADTQRKVKKGGVFEAFEREITGRQEDTDNDLIYAFLDYVLSDNRNREKLKELTEIHLREQEIDNTEVEKTENPNDENAGLEYAEAKTTDTNIEDKFLESED</sequence>
<protein>
    <submittedName>
        <fullName evidence="3">Uncharacterized protein</fullName>
    </submittedName>
</protein>
<feature type="region of interest" description="Disordered" evidence="2">
    <location>
        <begin position="97"/>
        <end position="139"/>
    </location>
</feature>
<evidence type="ECO:0000256" key="2">
    <source>
        <dbReference type="SAM" id="MobiDB-lite"/>
    </source>
</evidence>
<keyword evidence="5" id="KW-1185">Reference proteome</keyword>
<name>A0A1W1V2X5_PEPAS</name>
<dbReference type="AlphaFoldDB" id="A0A1W1V2X5"/>
<feature type="coiled-coil region" evidence="1">
    <location>
        <begin position="1"/>
        <end position="45"/>
    </location>
</feature>
<dbReference type="EMBL" id="FWWR01000009">
    <property type="protein sequence ID" value="SMB87381.1"/>
    <property type="molecule type" value="Genomic_DNA"/>
</dbReference>
<reference evidence="5" key="2">
    <citation type="submission" date="2017-04" db="EMBL/GenBank/DDBJ databases">
        <authorList>
            <person name="Varghese N."/>
            <person name="Submissions S."/>
        </authorList>
    </citation>
    <scope>NUCLEOTIDE SEQUENCE [LARGE SCALE GENOMIC DNA]</scope>
    <source>
        <strain evidence="5">DSM 20463</strain>
    </source>
</reference>
<dbReference type="RefSeq" id="WP_084230708.1">
    <property type="nucleotide sequence ID" value="NZ_FWWR01000009.1"/>
</dbReference>
<reference evidence="3" key="1">
    <citation type="submission" date="2017-04" db="EMBL/GenBank/DDBJ databases">
        <authorList>
            <person name="Afonso C.L."/>
            <person name="Miller P.J."/>
            <person name="Scott M.A."/>
            <person name="Spackman E."/>
            <person name="Goraichik I."/>
            <person name="Dimitrov K.M."/>
            <person name="Suarez D.L."/>
            <person name="Swayne D.E."/>
        </authorList>
    </citation>
    <scope>NUCLEOTIDE SEQUENCE [LARGE SCALE GENOMIC DNA]</scope>
    <source>
        <strain evidence="3">DSM 20463</strain>
    </source>
</reference>
<dbReference type="EMBL" id="FWWR01000011">
    <property type="protein sequence ID" value="SMB90757.1"/>
    <property type="molecule type" value="Genomic_DNA"/>
</dbReference>
<evidence type="ECO:0000256" key="1">
    <source>
        <dbReference type="SAM" id="Coils"/>
    </source>
</evidence>
<organism evidence="3 5">
    <name type="scientific">Peptoniphilus asaccharolyticus DSM 20463</name>
    <dbReference type="NCBI Taxonomy" id="573058"/>
    <lineage>
        <taxon>Bacteria</taxon>
        <taxon>Bacillati</taxon>
        <taxon>Bacillota</taxon>
        <taxon>Tissierellia</taxon>
        <taxon>Tissierellales</taxon>
        <taxon>Peptoniphilaceae</taxon>
        <taxon>Peptoniphilus</taxon>
    </lineage>
</organism>